<name>A0A9Q0MCQ8_BLOTA</name>
<dbReference type="SUPFAM" id="SSF48179">
    <property type="entry name" value="6-phosphogluconate dehydrogenase C-terminal domain-like"/>
    <property type="match status" value="1"/>
</dbReference>
<dbReference type="PANTHER" id="PTHR11645:SF0">
    <property type="entry name" value="PYRROLINE-5-CARBOXYLATE REDUCTASE 3"/>
    <property type="match status" value="1"/>
</dbReference>
<dbReference type="PROSITE" id="PS00521">
    <property type="entry name" value="P5CR"/>
    <property type="match status" value="1"/>
</dbReference>
<accession>A0A9Q0MCQ8</accession>
<dbReference type="GO" id="GO:0055129">
    <property type="term" value="P:L-proline biosynthetic process"/>
    <property type="evidence" value="ECO:0007669"/>
    <property type="project" value="TreeGrafter"/>
</dbReference>
<evidence type="ECO:0000259" key="12">
    <source>
        <dbReference type="Pfam" id="PF14748"/>
    </source>
</evidence>
<evidence type="ECO:0000256" key="8">
    <source>
        <dbReference type="ARBA" id="ARBA00039786"/>
    </source>
</evidence>
<evidence type="ECO:0000256" key="4">
    <source>
        <dbReference type="ARBA" id="ARBA00022650"/>
    </source>
</evidence>
<dbReference type="InterPro" id="IPR053790">
    <property type="entry name" value="P5CR-like_CS"/>
</dbReference>
<feature type="compositionally biased region" description="Low complexity" evidence="11">
    <location>
        <begin position="758"/>
        <end position="777"/>
    </location>
</feature>
<gene>
    <name evidence="13" type="ORF">RDWZM_002031</name>
</gene>
<reference evidence="13" key="1">
    <citation type="submission" date="2022-12" db="EMBL/GenBank/DDBJ databases">
        <title>Genome assemblies of Blomia tropicalis.</title>
        <authorList>
            <person name="Cui Y."/>
        </authorList>
    </citation>
    <scope>NUCLEOTIDE SEQUENCE</scope>
    <source>
        <tissue evidence="13">Adult mites</tissue>
    </source>
</reference>
<feature type="compositionally biased region" description="Basic and acidic residues" evidence="11">
    <location>
        <begin position="74"/>
        <end position="89"/>
    </location>
</feature>
<feature type="region of interest" description="Disordered" evidence="11">
    <location>
        <begin position="319"/>
        <end position="371"/>
    </location>
</feature>
<feature type="compositionally biased region" description="Polar residues" evidence="11">
    <location>
        <begin position="125"/>
        <end position="137"/>
    </location>
</feature>
<evidence type="ECO:0000256" key="9">
    <source>
        <dbReference type="ARBA" id="ARBA00042532"/>
    </source>
</evidence>
<feature type="region of interest" description="Disordered" evidence="11">
    <location>
        <begin position="750"/>
        <end position="777"/>
    </location>
</feature>
<comment type="similarity">
    <text evidence="2">Belongs to the pyrroline-5-carboxylate reductase family.</text>
</comment>
<dbReference type="InterPro" id="IPR008927">
    <property type="entry name" value="6-PGluconate_DH-like_C_sf"/>
</dbReference>
<comment type="function">
    <text evidence="10">Oxidoreductase that catalyzes the last step in proline biosynthesis, which corresponds to the reduction of pyrroline-5-carboxylate (P5C) to L-proline using NAD(P)H. Proline is synthesized from either glutamate or ornithine; both are converted to P5C, and then to proline via pyrroline-5-carboxylate reductases (PYCRs). PYCR3 is exclusively linked to the biosynthesis of proline from ornithine.</text>
</comment>
<dbReference type="HAMAP" id="MF_01925">
    <property type="entry name" value="P5C_reductase"/>
    <property type="match status" value="1"/>
</dbReference>
<dbReference type="Gene3D" id="3.40.50.720">
    <property type="entry name" value="NAD(P)-binding Rossmann-like Domain"/>
    <property type="match status" value="1"/>
</dbReference>
<dbReference type="GO" id="GO:0004735">
    <property type="term" value="F:pyrroline-5-carboxylate reductase activity"/>
    <property type="evidence" value="ECO:0007669"/>
    <property type="project" value="UniProtKB-EC"/>
</dbReference>
<dbReference type="InterPro" id="IPR029036">
    <property type="entry name" value="P5CR_dimer"/>
</dbReference>
<comment type="subunit">
    <text evidence="7">Homodecamer; composed of 5 homodimers.</text>
</comment>
<dbReference type="PANTHER" id="PTHR11645">
    <property type="entry name" value="PYRROLINE-5-CARBOXYLATE REDUCTASE"/>
    <property type="match status" value="1"/>
</dbReference>
<dbReference type="InterPro" id="IPR000304">
    <property type="entry name" value="Pyrroline-COOH_reductase"/>
</dbReference>
<evidence type="ECO:0000313" key="13">
    <source>
        <dbReference type="EMBL" id="KAJ6223486.1"/>
    </source>
</evidence>
<dbReference type="Gene3D" id="1.10.3730.10">
    <property type="entry name" value="ProC C-terminal domain-like"/>
    <property type="match status" value="1"/>
</dbReference>
<feature type="compositionally biased region" description="Polar residues" evidence="11">
    <location>
        <begin position="168"/>
        <end position="184"/>
    </location>
</feature>
<feature type="region of interest" description="Disordered" evidence="11">
    <location>
        <begin position="48"/>
        <end position="137"/>
    </location>
</feature>
<keyword evidence="4" id="KW-0641">Proline biosynthesis</keyword>
<protein>
    <recommendedName>
        <fullName evidence="8">Pyrroline-5-carboxylate reductase 3</fullName>
        <ecNumber evidence="3">1.5.1.2</ecNumber>
    </recommendedName>
    <alternativeName>
        <fullName evidence="9">Pyrroline-5-carboxylate reductase-like protein</fullName>
    </alternativeName>
</protein>
<sequence>MIITRFFTLTRSTVLNRNGITRIDSVPMFFRHETQTAGMLRCWMSGKTSNSNGSGKNDDKDGFGLPSSHSNLDSIKEPDMPKTLKENDKNINLISNFDLKKGESKCEKSEQKPKDKPIDGKPIVQSGSATPIQNTPISQTSANVTNHFGITSASVNQPIMGPQPKPNQPTSFGSSETSEQTFSSVREPEPKLKNNSKQKLDPNPFHDYVKQIEMEDPWIVPNEKSHLPPLWSNINKPNLFGNEGDLQKNKENKLTSKPDTKLKDQYKSMGTFASNADEDVSAIKKTFKKPISSMFASVVDVDVPAMKTVEENLQVNHIQKTESKAEQKLKPNSFIKAKPENKAQNQKNESERKLEPNSFIKPKSQTQKPSWILENKYKQPELKSQEQLKPNSFIKPKSQATLKPNSFIKPKSQVTLKPNSFIKPKSQAATLKDPVKPKPQVPIQQQAINIKELLKQKWTKVTTQSEIKQTNQTSSEIPPLRSHTWFMSDPKYASMVCKEWAKTFGLEGELKKLIEKSEALKLTKDSKNKLETKLDTKPKTTNVLFRYQPANVPYRVVNIENIVKKSKVPKRFGNKSKSKVSTTFIKSSSMKPRSKKPKLYNWELEPSMMKPSIPKQTKEDKLKPNENYHSFFNKNVSKVKRSPIQKDTNVDPKAVYHSFFTENSSKVKRSPIQKNNDLEPKTVYHAFFGEITSKPKKSAIEKDTPSNRFSRTTPWIDPAIKAKNSFPYIVTRVLDHPSLLSKSEKLQKLESHLRKGSESSSSSSMNSGQGKSGNGNNCQKDKLVQFDRFRVGFVGAGNIVDALCRGLIRSGFVYSFLGVGNSNKCLIYFKTGNFKPNQIYTTAPSNSNIIKFRELGCNTHNENSSIFNNTNGNSSSVSTTNKDHQGSTSPIFMLFICVKPYIPWTSVGFWDFLTKTTFTSAVGSSPVVLISTMAGVPLSVLKNSIDSHFKGDIPYKMHLARIMPNTASAVNQGSIGLTLHESATPFSNEIVSMLRTLGHCQMVSEDQMDAVVGVAGSGIAYVYSMIQAMADGGVLMGLPREIAVQLAAQTVKGAASMVLESGMDPISLRNNVCSPGGTTINGVLALENGQFNATIMRAVEAATKKSREFSKMPAPK</sequence>
<feature type="compositionally biased region" description="Basic and acidic residues" evidence="11">
    <location>
        <begin position="319"/>
        <end position="329"/>
    </location>
</feature>
<evidence type="ECO:0000256" key="7">
    <source>
        <dbReference type="ARBA" id="ARBA00038523"/>
    </source>
</evidence>
<feature type="domain" description="Pyrroline-5-carboxylate reductase dimerisation" evidence="12">
    <location>
        <begin position="1005"/>
        <end position="1108"/>
    </location>
</feature>
<keyword evidence="4" id="KW-0028">Amino-acid biosynthesis</keyword>
<keyword evidence="6" id="KW-0560">Oxidoreductase</keyword>
<comment type="pathway">
    <text evidence="1">Amino-acid biosynthesis; L-proline biosynthesis; L-proline from L-glutamate 5-semialdehyde: step 1/1.</text>
</comment>
<keyword evidence="14" id="KW-1185">Reference proteome</keyword>
<evidence type="ECO:0000256" key="1">
    <source>
        <dbReference type="ARBA" id="ARBA00005205"/>
    </source>
</evidence>
<organism evidence="13 14">
    <name type="scientific">Blomia tropicalis</name>
    <name type="common">Mite</name>
    <dbReference type="NCBI Taxonomy" id="40697"/>
    <lineage>
        <taxon>Eukaryota</taxon>
        <taxon>Metazoa</taxon>
        <taxon>Ecdysozoa</taxon>
        <taxon>Arthropoda</taxon>
        <taxon>Chelicerata</taxon>
        <taxon>Arachnida</taxon>
        <taxon>Acari</taxon>
        <taxon>Acariformes</taxon>
        <taxon>Sarcoptiformes</taxon>
        <taxon>Astigmata</taxon>
        <taxon>Glycyphagoidea</taxon>
        <taxon>Echimyopodidae</taxon>
        <taxon>Blomia</taxon>
    </lineage>
</organism>
<evidence type="ECO:0000313" key="14">
    <source>
        <dbReference type="Proteomes" id="UP001142055"/>
    </source>
</evidence>
<evidence type="ECO:0000256" key="11">
    <source>
        <dbReference type="SAM" id="MobiDB-lite"/>
    </source>
</evidence>
<proteinExistence type="inferred from homology"/>
<evidence type="ECO:0000256" key="3">
    <source>
        <dbReference type="ARBA" id="ARBA00012855"/>
    </source>
</evidence>
<dbReference type="FunFam" id="1.10.3730.10:FF:000001">
    <property type="entry name" value="Pyrroline-5-carboxylate reductase"/>
    <property type="match status" value="1"/>
</dbReference>
<dbReference type="Pfam" id="PF14748">
    <property type="entry name" value="P5CR_dimer"/>
    <property type="match status" value="1"/>
</dbReference>
<evidence type="ECO:0000256" key="5">
    <source>
        <dbReference type="ARBA" id="ARBA00022857"/>
    </source>
</evidence>
<evidence type="ECO:0000256" key="10">
    <source>
        <dbReference type="ARBA" id="ARBA00049975"/>
    </source>
</evidence>
<feature type="region of interest" description="Disordered" evidence="11">
    <location>
        <begin position="154"/>
        <end position="204"/>
    </location>
</feature>
<dbReference type="EMBL" id="JAPWDV010000001">
    <property type="protein sequence ID" value="KAJ6223486.1"/>
    <property type="molecule type" value="Genomic_DNA"/>
</dbReference>
<dbReference type="Proteomes" id="UP001142055">
    <property type="component" value="Chromosome 1"/>
</dbReference>
<evidence type="ECO:0000256" key="2">
    <source>
        <dbReference type="ARBA" id="ARBA00005525"/>
    </source>
</evidence>
<evidence type="ECO:0000256" key="6">
    <source>
        <dbReference type="ARBA" id="ARBA00023002"/>
    </source>
</evidence>
<dbReference type="AlphaFoldDB" id="A0A9Q0MCQ8"/>
<dbReference type="EC" id="1.5.1.2" evidence="3"/>
<keyword evidence="5" id="KW-0521">NADP</keyword>
<comment type="caution">
    <text evidence="13">The sequence shown here is derived from an EMBL/GenBank/DDBJ whole genome shotgun (WGS) entry which is preliminary data.</text>
</comment>
<feature type="compositionally biased region" description="Basic and acidic residues" evidence="11">
    <location>
        <begin position="98"/>
        <end position="119"/>
    </location>
</feature>